<keyword evidence="3" id="KW-1185">Reference proteome</keyword>
<sequence length="541" mass="58725">MIFAPSARALMRNLVNRSQQFHRDEDGALIIFALVLFLLMAMMGGFAVDLMRYEGSRTALQNTLDRCTLMAASLDQRLDPQSVVTDCVEKAGFGEDLEGVSVVQSLNSRNVVTKGRVDTKPFFMHMIGINKFDALGTSGAEQAITNVEIALVLDVSGSMSGAKIANLKIAATEFVDNMLANDPNHRISISIVPYNAQVNLGSVLRAKYQAVNLHGVADVNCLELPPSVFNAPGIPRNVDLPMMAYADHYYGTSLTNAAVSPTGSNALPVYNAAYCTKQPSNIVRLPSQNATTLKSQINGLVAGGNTSITLGMKWGLALLDPSARNMYNELIGANQMGTNLSGRPFEYTDPDSIKVVVLMTDGEHVAHNRVTNPYKTGPSPIYKSAGGDYSVYQPSHAGNKYWVPHLGNWSATPYNGGVQQNWETVWTNLKVSYVAWQFYARALGSTNSQRNTIYTNQMNDMVQIYDSVSGMDASLQQSCGLAKQNKVLVYGIAFEAPANGQTQISRCATSPAHYFDAQNGAEIQAAFRTIASNLTQLKLTQ</sequence>
<evidence type="ECO:0000313" key="2">
    <source>
        <dbReference type="EMBL" id="MFC3179561.1"/>
    </source>
</evidence>
<feature type="domain" description="Putative Flp pilus-assembly TadG-like N-terminal" evidence="1">
    <location>
        <begin position="28"/>
        <end position="73"/>
    </location>
</feature>
<protein>
    <submittedName>
        <fullName evidence="2">Pilus assembly protein TadG-related protein</fullName>
    </submittedName>
</protein>
<comment type="caution">
    <text evidence="2">The sequence shown here is derived from an EMBL/GenBank/DDBJ whole genome shotgun (WGS) entry which is preliminary data.</text>
</comment>
<dbReference type="InterPro" id="IPR028087">
    <property type="entry name" value="Tad_N"/>
</dbReference>
<gene>
    <name evidence="2" type="ORF">ACFOGH_01040</name>
</gene>
<dbReference type="Proteomes" id="UP001595547">
    <property type="component" value="Unassembled WGS sequence"/>
</dbReference>
<dbReference type="Gene3D" id="3.40.50.410">
    <property type="entry name" value="von Willebrand factor, type A domain"/>
    <property type="match status" value="1"/>
</dbReference>
<evidence type="ECO:0000259" key="1">
    <source>
        <dbReference type="Pfam" id="PF13400"/>
    </source>
</evidence>
<accession>A0ABV7IW06</accession>
<name>A0ABV7IW06_9RHOB</name>
<dbReference type="Pfam" id="PF13400">
    <property type="entry name" value="Tad"/>
    <property type="match status" value="1"/>
</dbReference>
<reference evidence="3" key="1">
    <citation type="journal article" date="2019" name="Int. J. Syst. Evol. Microbiol.">
        <title>The Global Catalogue of Microorganisms (GCM) 10K type strain sequencing project: providing services to taxonomists for standard genome sequencing and annotation.</title>
        <authorList>
            <consortium name="The Broad Institute Genomics Platform"/>
            <consortium name="The Broad Institute Genome Sequencing Center for Infectious Disease"/>
            <person name="Wu L."/>
            <person name="Ma J."/>
        </authorList>
    </citation>
    <scope>NUCLEOTIDE SEQUENCE [LARGE SCALE GENOMIC DNA]</scope>
    <source>
        <strain evidence="3">KCTC 52039</strain>
    </source>
</reference>
<dbReference type="SUPFAM" id="SSF53300">
    <property type="entry name" value="vWA-like"/>
    <property type="match status" value="1"/>
</dbReference>
<dbReference type="InterPro" id="IPR036465">
    <property type="entry name" value="vWFA_dom_sf"/>
</dbReference>
<organism evidence="2 3">
    <name type="scientific">Cypionkella sinensis</name>
    <dbReference type="NCBI Taxonomy" id="1756043"/>
    <lineage>
        <taxon>Bacteria</taxon>
        <taxon>Pseudomonadati</taxon>
        <taxon>Pseudomonadota</taxon>
        <taxon>Alphaproteobacteria</taxon>
        <taxon>Rhodobacterales</taxon>
        <taxon>Paracoccaceae</taxon>
        <taxon>Cypionkella</taxon>
    </lineage>
</organism>
<dbReference type="RefSeq" id="WP_380071200.1">
    <property type="nucleotide sequence ID" value="NZ_JBHRTO010000001.1"/>
</dbReference>
<evidence type="ECO:0000313" key="3">
    <source>
        <dbReference type="Proteomes" id="UP001595547"/>
    </source>
</evidence>
<proteinExistence type="predicted"/>
<dbReference type="EMBL" id="JBHRTO010000001">
    <property type="protein sequence ID" value="MFC3179561.1"/>
    <property type="molecule type" value="Genomic_DNA"/>
</dbReference>